<name>A0A532V1E7_UNCL8</name>
<evidence type="ECO:0000256" key="6">
    <source>
        <dbReference type="ARBA" id="ARBA00023125"/>
    </source>
</evidence>
<keyword evidence="5 7" id="KW-0694">RNA-binding</keyword>
<dbReference type="InterPro" id="IPR036063">
    <property type="entry name" value="Smr_dom_sf"/>
</dbReference>
<dbReference type="GO" id="GO:0019843">
    <property type="term" value="F:rRNA binding"/>
    <property type="evidence" value="ECO:0007669"/>
    <property type="project" value="UniProtKB-UniRule"/>
</dbReference>
<evidence type="ECO:0000256" key="3">
    <source>
        <dbReference type="ARBA" id="ARBA00022801"/>
    </source>
</evidence>
<dbReference type="HAMAP" id="MF_00092">
    <property type="entry name" value="MutS2"/>
    <property type="match status" value="1"/>
</dbReference>
<dbReference type="PANTHER" id="PTHR48466">
    <property type="entry name" value="OS10G0509000 PROTEIN-RELATED"/>
    <property type="match status" value="1"/>
</dbReference>
<evidence type="ECO:0000256" key="2">
    <source>
        <dbReference type="ARBA" id="ARBA00022741"/>
    </source>
</evidence>
<dbReference type="InterPro" id="IPR045076">
    <property type="entry name" value="MutS"/>
</dbReference>
<dbReference type="NCBIfam" id="TIGR01069">
    <property type="entry name" value="mutS2"/>
    <property type="match status" value="1"/>
</dbReference>
<keyword evidence="2 7" id="KW-0547">Nucleotide-binding</keyword>
<dbReference type="GO" id="GO:0140664">
    <property type="term" value="F:ATP-dependent DNA damage sensor activity"/>
    <property type="evidence" value="ECO:0007669"/>
    <property type="project" value="InterPro"/>
</dbReference>
<dbReference type="EC" id="3.1.-.-" evidence="7"/>
<dbReference type="SMART" id="SM00533">
    <property type="entry name" value="MUTSd"/>
    <property type="match status" value="1"/>
</dbReference>
<dbReference type="InterPro" id="IPR002625">
    <property type="entry name" value="Smr_dom"/>
</dbReference>
<comment type="subunit">
    <text evidence="7">Homodimer. Binds to stalled ribosomes, contacting rRNA.</text>
</comment>
<organism evidence="10 11">
    <name type="scientific">candidate division LCP-89 bacterium B3_LCP</name>
    <dbReference type="NCBI Taxonomy" id="2012998"/>
    <lineage>
        <taxon>Bacteria</taxon>
        <taxon>Pseudomonadati</taxon>
        <taxon>Bacteria division LCP-89</taxon>
    </lineage>
</organism>
<dbReference type="GO" id="GO:0016887">
    <property type="term" value="F:ATP hydrolysis activity"/>
    <property type="evidence" value="ECO:0007669"/>
    <property type="project" value="InterPro"/>
</dbReference>
<feature type="domain" description="Smr" evidence="9">
    <location>
        <begin position="715"/>
        <end position="790"/>
    </location>
</feature>
<feature type="binding site" evidence="7">
    <location>
        <begin position="336"/>
        <end position="343"/>
    </location>
    <ligand>
        <name>ATP</name>
        <dbReference type="ChEBI" id="CHEBI:30616"/>
    </ligand>
</feature>
<sequence>MLGTYKSLEFDRLLEICAAEAASELGRERVLQSSPLQDIEDVRTELHLVKEMARLLALGSLPVQGLADISPILKKITPQGALLDLDEYPILKDVLDVSGRIAKFIGTQDEDFSELNSLADELGDFSGLCNGIDKIFDPAGGIRDDASAELRRIRRQLDSEQRILRKTVEKIFKQWNQAKFTQTDDALAFREGKLLIPIKSEHRGRVSGVIQDESASGATVYIEPLEAIEASNAIRKLENEERREIHRLLMALCDQIRSRLPEITSSLEILRRIDHIYARGRFSLRLNCVAPQVTGDPQIILRSARHPLLALKEGAEVVPLTLSLGLDEGSVLVITGPNAGGKTVALKTVGLLCLMAVCGLHVPAEEGTTIPILASLHCDIGDTQSLEEDLSTFTSHLRNLKNALTDKLQPKLVLLDEIGSGTDPAEGSAIARAALLEFLRQDTLVIGTTHHGTLKVFAHDTPGIFNGSMEFDQDTLQPTFKFNPGIPGSSYALEISARVGFPKKIVNKARKLLGEQTSRMEDLLAKLNASLRDSERNRRDAELKKTELEGLKKLYTQRLTILKENEKERLQKAALQAKEIINDANRQVEGAVKAIKEEQASKSAIKKAHSNIREQKKHLDRIIKEGKDDGRREESPGISIKADDWVKIEELQEPVRVLAVRKDGGEVKLEVGGVHIWMRSERVSITDMPAEESKRAGFSLKMANEDDIDSVGYELDLRGMLGDEAVFTLEKYLSDCAVSGWKTLRIIHGKGTGVLRSRVQEVLKSYPGVKSFRYGRPEEGEYGVTIVAME</sequence>
<dbReference type="EMBL" id="NJBN01000003">
    <property type="protein sequence ID" value="TKJ41021.1"/>
    <property type="molecule type" value="Genomic_DNA"/>
</dbReference>
<dbReference type="GO" id="GO:0006298">
    <property type="term" value="P:mismatch repair"/>
    <property type="evidence" value="ECO:0007669"/>
    <property type="project" value="InterPro"/>
</dbReference>
<dbReference type="Gene3D" id="3.40.50.300">
    <property type="entry name" value="P-loop containing nucleotide triphosphate hydrolases"/>
    <property type="match status" value="1"/>
</dbReference>
<dbReference type="Pfam" id="PF00488">
    <property type="entry name" value="MutS_V"/>
    <property type="match status" value="1"/>
</dbReference>
<dbReference type="Proteomes" id="UP000319619">
    <property type="component" value="Unassembled WGS sequence"/>
</dbReference>
<keyword evidence="6 7" id="KW-0238">DNA-binding</keyword>
<dbReference type="InterPro" id="IPR027417">
    <property type="entry name" value="P-loop_NTPase"/>
</dbReference>
<dbReference type="PROSITE" id="PS50828">
    <property type="entry name" value="SMR"/>
    <property type="match status" value="1"/>
</dbReference>
<dbReference type="SMART" id="SM00463">
    <property type="entry name" value="SMR"/>
    <property type="match status" value="1"/>
</dbReference>
<accession>A0A532V1E7</accession>
<comment type="function">
    <text evidence="7">Acts as a ribosome collision sensor, splitting the ribosome into its 2 subunits. Detects stalled/collided 70S ribosomes which it binds and splits by an ATP-hydrolysis driven conformational change. Acts upstream of the ribosome quality control system (RQC), a ribosome-associated complex that mediates the extraction of incompletely synthesized nascent chains from stalled ribosomes and their subsequent degradation. Probably generates substrates for RQC.</text>
</comment>
<evidence type="ECO:0000256" key="7">
    <source>
        <dbReference type="HAMAP-Rule" id="MF_00092"/>
    </source>
</evidence>
<proteinExistence type="inferred from homology"/>
<dbReference type="GO" id="GO:0072344">
    <property type="term" value="P:rescue of stalled ribosome"/>
    <property type="evidence" value="ECO:0007669"/>
    <property type="project" value="UniProtKB-UniRule"/>
</dbReference>
<keyword evidence="4 7" id="KW-0067">ATP-binding</keyword>
<reference evidence="10 11" key="1">
    <citation type="submission" date="2017-06" db="EMBL/GenBank/DDBJ databases">
        <title>Novel microbial phyla capable of carbon fixation and sulfur reduction in deep-sea sediments.</title>
        <authorList>
            <person name="Huang J."/>
            <person name="Baker B."/>
            <person name="Wang Y."/>
        </authorList>
    </citation>
    <scope>NUCLEOTIDE SEQUENCE [LARGE SCALE GENOMIC DNA]</scope>
    <source>
        <strain evidence="10">B3_LCP</strain>
    </source>
</reference>
<dbReference type="AlphaFoldDB" id="A0A532V1E7"/>
<keyword evidence="3 7" id="KW-0378">Hydrolase</keyword>
<dbReference type="FunFam" id="3.40.50.300:FF:000830">
    <property type="entry name" value="Endonuclease MutS2"/>
    <property type="match status" value="1"/>
</dbReference>
<comment type="similarity">
    <text evidence="7">Belongs to the DNA mismatch repair MutS family. MutS2 subfamily.</text>
</comment>
<dbReference type="Gene3D" id="3.30.1370.110">
    <property type="match status" value="1"/>
</dbReference>
<keyword evidence="8" id="KW-0175">Coiled coil</keyword>
<dbReference type="Pfam" id="PF01713">
    <property type="entry name" value="Smr"/>
    <property type="match status" value="1"/>
</dbReference>
<gene>
    <name evidence="7" type="primary">mutS2</name>
    <name evidence="7" type="synonym">rqcU</name>
    <name evidence="10" type="ORF">CEE37_04980</name>
</gene>
<evidence type="ECO:0000256" key="1">
    <source>
        <dbReference type="ARBA" id="ARBA00022730"/>
    </source>
</evidence>
<evidence type="ECO:0000259" key="9">
    <source>
        <dbReference type="PROSITE" id="PS50828"/>
    </source>
</evidence>
<keyword evidence="1 7" id="KW-0699">rRNA-binding</keyword>
<dbReference type="PIRSF" id="PIRSF005814">
    <property type="entry name" value="MutS_YshD"/>
    <property type="match status" value="1"/>
</dbReference>
<dbReference type="SUPFAM" id="SSF160443">
    <property type="entry name" value="SMR domain-like"/>
    <property type="match status" value="1"/>
</dbReference>
<dbReference type="GO" id="GO:0043023">
    <property type="term" value="F:ribosomal large subunit binding"/>
    <property type="evidence" value="ECO:0007669"/>
    <property type="project" value="UniProtKB-UniRule"/>
</dbReference>
<dbReference type="PANTHER" id="PTHR48466:SF2">
    <property type="entry name" value="OS10G0509000 PROTEIN"/>
    <property type="match status" value="1"/>
</dbReference>
<protein>
    <recommendedName>
        <fullName evidence="7">Endonuclease MutS2</fullName>
        <ecNumber evidence="7">3.1.-.-</ecNumber>
    </recommendedName>
    <alternativeName>
        <fullName evidence="7">Ribosome-associated protein quality control-upstream factor</fullName>
        <shortName evidence="7">RQC-upstream factor</shortName>
        <shortName evidence="7">RqcU</shortName>
        <ecNumber evidence="7">3.6.4.-</ecNumber>
    </alternativeName>
</protein>
<dbReference type="EC" id="3.6.4.-" evidence="7"/>
<evidence type="ECO:0000256" key="8">
    <source>
        <dbReference type="SAM" id="Coils"/>
    </source>
</evidence>
<evidence type="ECO:0000256" key="5">
    <source>
        <dbReference type="ARBA" id="ARBA00022884"/>
    </source>
</evidence>
<dbReference type="GO" id="GO:0005524">
    <property type="term" value="F:ATP binding"/>
    <property type="evidence" value="ECO:0007669"/>
    <property type="project" value="UniProtKB-UniRule"/>
</dbReference>
<evidence type="ECO:0000313" key="11">
    <source>
        <dbReference type="Proteomes" id="UP000319619"/>
    </source>
</evidence>
<evidence type="ECO:0000256" key="4">
    <source>
        <dbReference type="ARBA" id="ARBA00022840"/>
    </source>
</evidence>
<dbReference type="InterPro" id="IPR005747">
    <property type="entry name" value="MutS2"/>
</dbReference>
<keyword evidence="7" id="KW-0540">Nuclease</keyword>
<dbReference type="InterPro" id="IPR000432">
    <property type="entry name" value="DNA_mismatch_repair_MutS_C"/>
</dbReference>
<comment type="function">
    <text evidence="7">Endonuclease that is involved in the suppression of homologous recombination and thus may have a key role in the control of bacterial genetic diversity.</text>
</comment>
<dbReference type="SMART" id="SM00534">
    <property type="entry name" value="MUTSac"/>
    <property type="match status" value="1"/>
</dbReference>
<dbReference type="SUPFAM" id="SSF48334">
    <property type="entry name" value="DNA repair protein MutS, domain III"/>
    <property type="match status" value="1"/>
</dbReference>
<dbReference type="InterPro" id="IPR036187">
    <property type="entry name" value="DNA_mismatch_repair_MutS_sf"/>
</dbReference>
<dbReference type="InterPro" id="IPR007696">
    <property type="entry name" value="DNA_mismatch_repair_MutS_core"/>
</dbReference>
<evidence type="ECO:0000313" key="10">
    <source>
        <dbReference type="EMBL" id="TKJ41021.1"/>
    </source>
</evidence>
<dbReference type="SUPFAM" id="SSF52540">
    <property type="entry name" value="P-loop containing nucleoside triphosphate hydrolases"/>
    <property type="match status" value="1"/>
</dbReference>
<dbReference type="GO" id="GO:0030983">
    <property type="term" value="F:mismatched DNA binding"/>
    <property type="evidence" value="ECO:0007669"/>
    <property type="project" value="InterPro"/>
</dbReference>
<dbReference type="GO" id="GO:0045910">
    <property type="term" value="P:negative regulation of DNA recombination"/>
    <property type="evidence" value="ECO:0007669"/>
    <property type="project" value="InterPro"/>
</dbReference>
<comment type="caution">
    <text evidence="10">The sequence shown here is derived from an EMBL/GenBank/DDBJ whole genome shotgun (WGS) entry which is preliminary data.</text>
</comment>
<keyword evidence="7" id="KW-0255">Endonuclease</keyword>
<dbReference type="GO" id="GO:0004519">
    <property type="term" value="F:endonuclease activity"/>
    <property type="evidence" value="ECO:0007669"/>
    <property type="project" value="UniProtKB-UniRule"/>
</dbReference>
<feature type="coiled-coil region" evidence="8">
    <location>
        <begin position="143"/>
        <end position="170"/>
    </location>
</feature>
<feature type="coiled-coil region" evidence="8">
    <location>
        <begin position="517"/>
        <end position="625"/>
    </location>
</feature>